<organism evidence="2 3">
    <name type="scientific">Bifidobacterium pullorum subsp. gallinarum</name>
    <dbReference type="NCBI Taxonomy" id="78344"/>
    <lineage>
        <taxon>Bacteria</taxon>
        <taxon>Bacillati</taxon>
        <taxon>Actinomycetota</taxon>
        <taxon>Actinomycetes</taxon>
        <taxon>Bifidobacteriales</taxon>
        <taxon>Bifidobacteriaceae</taxon>
        <taxon>Bifidobacterium</taxon>
    </lineage>
</organism>
<name>A0A087ANU4_9BIFI</name>
<accession>A0A087ANU4</accession>
<gene>
    <name evidence="2" type="ORF">BIGA_1036</name>
</gene>
<dbReference type="AlphaFoldDB" id="A0A087ANU4"/>
<proteinExistence type="predicted"/>
<feature type="region of interest" description="Disordered" evidence="1">
    <location>
        <begin position="14"/>
        <end position="48"/>
    </location>
</feature>
<reference evidence="2 3" key="1">
    <citation type="submission" date="2014-03" db="EMBL/GenBank/DDBJ databases">
        <title>Genomics of Bifidobacteria.</title>
        <authorList>
            <person name="Ventura M."/>
            <person name="Milani C."/>
            <person name="Lugli G.A."/>
        </authorList>
    </citation>
    <scope>NUCLEOTIDE SEQUENCE [LARGE SCALE GENOMIC DNA]</scope>
    <source>
        <strain evidence="2 3">LMG 11586</strain>
    </source>
</reference>
<evidence type="ECO:0000313" key="3">
    <source>
        <dbReference type="Proteomes" id="UP000029046"/>
    </source>
</evidence>
<keyword evidence="3" id="KW-1185">Reference proteome</keyword>
<dbReference type="eggNOG" id="ENOG5030XME">
    <property type="taxonomic scope" value="Bacteria"/>
</dbReference>
<sequence>MIVLVQITLAGVEPVAIAPPNEPPPEPPDEPPKPPPENEPPETPDDPGAAAWNVLAMSANPASRWAPIFPTLALNEAMSATGGHGSRAPCVRIPVGTVGPVHHMPRGVRVQPTRVAEFRIGFGQLLQHRVADAEGGRIDQITVPQGQIGHTAVGEVAEILQIPFQTDHLSGQPSALLGQPGAAHAAQHERRPEQQRASQHQGHGQLLFGATEQERGQRHGNAEDACRQRLSAHGARGAQQRELVGAGRVERLLQLVAVLIVLERRVHPFQVERRGPAAFGRGLQHAQRRLLGLAEIRRRNSAGCDRRIERDGGGVVEFPARLRERGEPLRGGYRGRPVARGAAVIQVSGARTHADHAFVRQRQHAGGHLPGLQIPCGIGLHDRQQPRRRSGADLGRIPPVFDAATVVGLTVAADRGDYAPDDQRDADHGQHRPNHHPTDGCGLLRFAPLALLPALVVDDAVRGPLRCGADDAVGGVHVDHGDQVEMLAGAHVVCGELQHVVAARGFRRAGEVQPGACQAPVAAVRQPDRAGHGADRHLVGRPERLPLERGDVVVRGRHALERHRDIETHAVGLHGDGDVPADLHHALFADVVARHIGLRVVRAAGDVGDVPVPRVRRVPLIVADAGRGARVGLRVGFAGGGVGDADAGDGGQVVGVETVLLVQLLPRHRVVVIVLTLVEPQVHVLGDLQIAVGLHRDLVIERTVAHGGIVIAEHDDERGEQGRNRRDHRRGRGGTECMLPGHCHPLSAGATPPAPATHLEKLTCGTWRDCSSASKYWAWVKWNSPAMMLDGTVSMAVLNLSTTSL</sequence>
<evidence type="ECO:0000256" key="1">
    <source>
        <dbReference type="SAM" id="MobiDB-lite"/>
    </source>
</evidence>
<dbReference type="Proteomes" id="UP000029046">
    <property type="component" value="Unassembled WGS sequence"/>
</dbReference>
<feature type="region of interest" description="Disordered" evidence="1">
    <location>
        <begin position="171"/>
        <end position="203"/>
    </location>
</feature>
<feature type="region of interest" description="Disordered" evidence="1">
    <location>
        <begin position="416"/>
        <end position="439"/>
    </location>
</feature>
<comment type="caution">
    <text evidence="2">The sequence shown here is derived from an EMBL/GenBank/DDBJ whole genome shotgun (WGS) entry which is preliminary data.</text>
</comment>
<evidence type="ECO:0000313" key="2">
    <source>
        <dbReference type="EMBL" id="KFI60444.1"/>
    </source>
</evidence>
<feature type="compositionally biased region" description="Basic and acidic residues" evidence="1">
    <location>
        <begin position="416"/>
        <end position="430"/>
    </location>
</feature>
<protein>
    <submittedName>
        <fullName evidence="2">Uncharacterized protein</fullName>
    </submittedName>
</protein>
<dbReference type="EMBL" id="JGYX01000005">
    <property type="protein sequence ID" value="KFI60444.1"/>
    <property type="molecule type" value="Genomic_DNA"/>
</dbReference>